<keyword evidence="2" id="KW-0482">Metalloprotease</keyword>
<proteinExistence type="predicted"/>
<dbReference type="CDD" id="cd07344">
    <property type="entry name" value="M48_yhfN_like"/>
    <property type="match status" value="1"/>
</dbReference>
<dbReference type="EMBL" id="JAQIBC010000004">
    <property type="protein sequence ID" value="MDM5264106.1"/>
    <property type="molecule type" value="Genomic_DNA"/>
</dbReference>
<dbReference type="InterPro" id="IPR053136">
    <property type="entry name" value="UTP_pyrophosphatase-like"/>
</dbReference>
<dbReference type="PANTHER" id="PTHR30399">
    <property type="entry name" value="UNCHARACTERIZED PROTEIN YGJP"/>
    <property type="match status" value="1"/>
</dbReference>
<evidence type="ECO:0000313" key="3">
    <source>
        <dbReference type="Proteomes" id="UP001169066"/>
    </source>
</evidence>
<sequence>MSLLPQYTHIINPKLKHIYLSFDNEGNLVIKSPKVTQQKIEQLLLKKSSWINNAREKIQQKKGKPLDFSSDLEVYFMGEVYPLTLVRYNKKRAHLDFDGEAFRLFYHTYDEKLFQTHLDRFYKTEAQKHIIPHVEFWAKKMCLSPADIRFRKTKRQWGSCSGKNILSFNTMMMKLPHDVIQYIIVHELAHIKHKHHQKTFWQLVEHYVPDYRAQVTELKNYMT</sequence>
<dbReference type="InterPro" id="IPR002725">
    <property type="entry name" value="YgjP-like_metallopeptidase"/>
</dbReference>
<gene>
    <name evidence="2" type="ORF">PF327_07870</name>
</gene>
<keyword evidence="2" id="KW-0645">Protease</keyword>
<dbReference type="Gene3D" id="3.30.2010.10">
    <property type="entry name" value="Metalloproteases ('zincins'), catalytic domain"/>
    <property type="match status" value="1"/>
</dbReference>
<evidence type="ECO:0000259" key="1">
    <source>
        <dbReference type="Pfam" id="PF01863"/>
    </source>
</evidence>
<dbReference type="PANTHER" id="PTHR30399:SF1">
    <property type="entry name" value="UTP PYROPHOSPHATASE"/>
    <property type="match status" value="1"/>
</dbReference>
<keyword evidence="3" id="KW-1185">Reference proteome</keyword>
<protein>
    <submittedName>
        <fullName evidence="2">SprT family zinc-dependent metalloprotease</fullName>
    </submittedName>
</protein>
<dbReference type="Proteomes" id="UP001169066">
    <property type="component" value="Unassembled WGS sequence"/>
</dbReference>
<evidence type="ECO:0000313" key="2">
    <source>
        <dbReference type="EMBL" id="MDM5264106.1"/>
    </source>
</evidence>
<dbReference type="Pfam" id="PF01863">
    <property type="entry name" value="YgjP-like"/>
    <property type="match status" value="1"/>
</dbReference>
<comment type="caution">
    <text evidence="2">The sequence shown here is derived from an EMBL/GenBank/DDBJ whole genome shotgun (WGS) entry which is preliminary data.</text>
</comment>
<keyword evidence="2" id="KW-0378">Hydrolase</keyword>
<accession>A0ABT7QSQ2</accession>
<name>A0ABT7QSQ2_9BACT</name>
<reference evidence="2" key="1">
    <citation type="submission" date="2023-01" db="EMBL/GenBank/DDBJ databases">
        <title>Sulfurovum sp. XTW-4 genome assembly.</title>
        <authorList>
            <person name="Wang J."/>
        </authorList>
    </citation>
    <scope>NUCLEOTIDE SEQUENCE</scope>
    <source>
        <strain evidence="2">XTW-4</strain>
    </source>
</reference>
<dbReference type="RefSeq" id="WP_289402046.1">
    <property type="nucleotide sequence ID" value="NZ_JAQIBC010000004.1"/>
</dbReference>
<dbReference type="GO" id="GO:0008237">
    <property type="term" value="F:metallopeptidase activity"/>
    <property type="evidence" value="ECO:0007669"/>
    <property type="project" value="UniProtKB-KW"/>
</dbReference>
<feature type="domain" description="YgjP-like metallopeptidase" evidence="1">
    <location>
        <begin position="16"/>
        <end position="220"/>
    </location>
</feature>
<organism evidence="2 3">
    <name type="scientific">Sulfurovum xiamenensis</name>
    <dbReference type="NCBI Taxonomy" id="3019066"/>
    <lineage>
        <taxon>Bacteria</taxon>
        <taxon>Pseudomonadati</taxon>
        <taxon>Campylobacterota</taxon>
        <taxon>Epsilonproteobacteria</taxon>
        <taxon>Campylobacterales</taxon>
        <taxon>Sulfurovaceae</taxon>
        <taxon>Sulfurovum</taxon>
    </lineage>
</organism>